<dbReference type="InterPro" id="IPR029319">
    <property type="entry name" value="DNA_ligase_OB"/>
</dbReference>
<dbReference type="Gene3D" id="3.30.1490.70">
    <property type="match status" value="1"/>
</dbReference>
<keyword evidence="5" id="KW-0234">DNA repair</keyword>
<gene>
    <name evidence="9" type="ORF">A7985_15270</name>
</gene>
<dbReference type="NCBIfam" id="NF006592">
    <property type="entry name" value="PRK09125.1"/>
    <property type="match status" value="1"/>
</dbReference>
<keyword evidence="2 9" id="KW-0436">Ligase</keyword>
<dbReference type="Pfam" id="PF01068">
    <property type="entry name" value="DNA_ligase_A_M"/>
    <property type="match status" value="1"/>
</dbReference>
<dbReference type="EMBL" id="MAUJ01000005">
    <property type="protein sequence ID" value="OCQ20420.1"/>
    <property type="molecule type" value="Genomic_DNA"/>
</dbReference>
<reference evidence="10" key="1">
    <citation type="submission" date="2016-07" db="EMBL/GenBank/DDBJ databases">
        <authorList>
            <person name="Florea S."/>
            <person name="Webb J.S."/>
            <person name="Jaromczyk J."/>
            <person name="Schardl C.L."/>
        </authorList>
    </citation>
    <scope>NUCLEOTIDE SEQUENCE [LARGE SCALE GENOMIC DNA]</scope>
    <source>
        <strain evidence="10">IPB1</strain>
    </source>
</reference>
<evidence type="ECO:0000256" key="1">
    <source>
        <dbReference type="ARBA" id="ARBA00001968"/>
    </source>
</evidence>
<protein>
    <submittedName>
        <fullName evidence="9">DNA ligase</fullName>
    </submittedName>
</protein>
<evidence type="ECO:0000256" key="6">
    <source>
        <dbReference type="ARBA" id="ARBA00034003"/>
    </source>
</evidence>
<feature type="domain" description="ATP-dependent DNA ligase family profile" evidence="7">
    <location>
        <begin position="45"/>
        <end position="198"/>
    </location>
</feature>
<dbReference type="RefSeq" id="WP_065791327.1">
    <property type="nucleotide sequence ID" value="NZ_MAUJ01000005.1"/>
</dbReference>
<dbReference type="GO" id="GO:0005524">
    <property type="term" value="F:ATP binding"/>
    <property type="evidence" value="ECO:0007669"/>
    <property type="project" value="InterPro"/>
</dbReference>
<dbReference type="CDD" id="cd08041">
    <property type="entry name" value="OBF_kDNA_ligase_like"/>
    <property type="match status" value="1"/>
</dbReference>
<dbReference type="SUPFAM" id="SSF56091">
    <property type="entry name" value="DNA ligase/mRNA capping enzyme, catalytic domain"/>
    <property type="match status" value="1"/>
</dbReference>
<name>A0A1C0TNY2_9GAMM</name>
<comment type="catalytic activity">
    <reaction evidence="6">
        <text>ATP + (deoxyribonucleotide)n-3'-hydroxyl + 5'-phospho-(deoxyribonucleotide)m = (deoxyribonucleotide)n+m + AMP + diphosphate.</text>
        <dbReference type="EC" id="6.5.1.1"/>
    </reaction>
</comment>
<dbReference type="GO" id="GO:0003910">
    <property type="term" value="F:DNA ligase (ATP) activity"/>
    <property type="evidence" value="ECO:0007669"/>
    <property type="project" value="UniProtKB-EC"/>
</dbReference>
<dbReference type="Pfam" id="PF14743">
    <property type="entry name" value="DNA_ligase_OB_2"/>
    <property type="match status" value="1"/>
</dbReference>
<dbReference type="SUPFAM" id="SSF50249">
    <property type="entry name" value="Nucleic acid-binding proteins"/>
    <property type="match status" value="1"/>
</dbReference>
<accession>A0A1C0TNY2</accession>
<dbReference type="PANTHER" id="PTHR47810:SF1">
    <property type="entry name" value="DNA LIGASE B"/>
    <property type="match status" value="1"/>
</dbReference>
<dbReference type="CDD" id="cd07896">
    <property type="entry name" value="Adenylation_kDNA_ligase_like"/>
    <property type="match status" value="1"/>
</dbReference>
<dbReference type="AlphaFoldDB" id="A0A1C0TNY2"/>
<dbReference type="GO" id="GO:0006310">
    <property type="term" value="P:DNA recombination"/>
    <property type="evidence" value="ECO:0007669"/>
    <property type="project" value="InterPro"/>
</dbReference>
<evidence type="ECO:0000259" key="7">
    <source>
        <dbReference type="Pfam" id="PF01068"/>
    </source>
</evidence>
<dbReference type="Gene3D" id="2.40.50.140">
    <property type="entry name" value="Nucleic acid-binding proteins"/>
    <property type="match status" value="1"/>
</dbReference>
<feature type="domain" description="DNA ligase OB-like" evidence="8">
    <location>
        <begin position="212"/>
        <end position="277"/>
    </location>
</feature>
<evidence type="ECO:0000256" key="5">
    <source>
        <dbReference type="ARBA" id="ARBA00023204"/>
    </source>
</evidence>
<dbReference type="Proteomes" id="UP000093366">
    <property type="component" value="Unassembled WGS sequence"/>
</dbReference>
<comment type="caution">
    <text evidence="9">The sequence shown here is derived from an EMBL/GenBank/DDBJ whole genome shotgun (WGS) entry which is preliminary data.</text>
</comment>
<dbReference type="InterPro" id="IPR050326">
    <property type="entry name" value="NAD_dep_DNA_ligaseB"/>
</dbReference>
<dbReference type="PANTHER" id="PTHR47810">
    <property type="entry name" value="DNA LIGASE"/>
    <property type="match status" value="1"/>
</dbReference>
<dbReference type="InterPro" id="IPR012340">
    <property type="entry name" value="NA-bd_OB-fold"/>
</dbReference>
<proteinExistence type="predicted"/>
<comment type="cofactor">
    <cofactor evidence="1">
        <name>a divalent metal cation</name>
        <dbReference type="ChEBI" id="CHEBI:60240"/>
    </cofactor>
</comment>
<dbReference type="GO" id="GO:0006260">
    <property type="term" value="P:DNA replication"/>
    <property type="evidence" value="ECO:0007669"/>
    <property type="project" value="UniProtKB-KW"/>
</dbReference>
<evidence type="ECO:0000256" key="4">
    <source>
        <dbReference type="ARBA" id="ARBA00022763"/>
    </source>
</evidence>
<organism evidence="9 10">
    <name type="scientific">Pseudoalteromonas luteoviolacea</name>
    <dbReference type="NCBI Taxonomy" id="43657"/>
    <lineage>
        <taxon>Bacteria</taxon>
        <taxon>Pseudomonadati</taxon>
        <taxon>Pseudomonadota</taxon>
        <taxon>Gammaproteobacteria</taxon>
        <taxon>Alteromonadales</taxon>
        <taxon>Pseudoalteromonadaceae</taxon>
        <taxon>Pseudoalteromonas</taxon>
    </lineage>
</organism>
<sequence length="281" mass="32238">MKQPIIWPIAIIVAFITTPLFAKQAPDVQLAKVYAQQQPVHRYLVSEKYDGVRAIWDGKHLKTRKGNIIHAPFWFTAVLPNRWLDGELWAGYNNFAFVSSLIRRKVPDHENWLQVQYLVFDAPDDKQSFENRYQSYRKLIDELPSMHVKAVEQLQFNNKLELDAFYQSVLARGGEGVMLHEKHAMHSNGRTARILKYKPKFDAEAVVIAHLPGKGKYEGMMGAIKVRMPSGVTFNIGTGFSDMQRQAPPPIGSTITFQYQGKTKYGKPRFASFLRIRESLQ</sequence>
<evidence type="ECO:0000313" key="9">
    <source>
        <dbReference type="EMBL" id="OCQ20420.1"/>
    </source>
</evidence>
<dbReference type="Gene3D" id="3.30.470.30">
    <property type="entry name" value="DNA ligase/mRNA capping enzyme"/>
    <property type="match status" value="1"/>
</dbReference>
<dbReference type="InterPro" id="IPR012310">
    <property type="entry name" value="DNA_ligase_ATP-dep_cent"/>
</dbReference>
<evidence type="ECO:0000259" key="8">
    <source>
        <dbReference type="Pfam" id="PF14743"/>
    </source>
</evidence>
<evidence type="ECO:0000256" key="3">
    <source>
        <dbReference type="ARBA" id="ARBA00022705"/>
    </source>
</evidence>
<evidence type="ECO:0000256" key="2">
    <source>
        <dbReference type="ARBA" id="ARBA00022598"/>
    </source>
</evidence>
<keyword evidence="4" id="KW-0227">DNA damage</keyword>
<dbReference type="GO" id="GO:0006281">
    <property type="term" value="P:DNA repair"/>
    <property type="evidence" value="ECO:0007669"/>
    <property type="project" value="UniProtKB-KW"/>
</dbReference>
<dbReference type="OrthoDB" id="9782700at2"/>
<evidence type="ECO:0000313" key="10">
    <source>
        <dbReference type="Proteomes" id="UP000093366"/>
    </source>
</evidence>
<keyword evidence="3" id="KW-0235">DNA replication</keyword>